<evidence type="ECO:0000313" key="7">
    <source>
        <dbReference type="Proteomes" id="UP000182658"/>
    </source>
</evidence>
<evidence type="ECO:0000256" key="1">
    <source>
        <dbReference type="ARBA" id="ARBA00023015"/>
    </source>
</evidence>
<name>A0A1J7IND7_9PEZI</name>
<dbReference type="InParanoid" id="A0A1J7IND7"/>
<evidence type="ECO:0000313" key="6">
    <source>
        <dbReference type="EMBL" id="OIW29103.1"/>
    </source>
</evidence>
<dbReference type="EMBL" id="KV875098">
    <property type="protein sequence ID" value="OIW29103.1"/>
    <property type="molecule type" value="Genomic_DNA"/>
</dbReference>
<accession>A0A1J7IND7</accession>
<dbReference type="OrthoDB" id="5392779at2759"/>
<evidence type="ECO:0000259" key="5">
    <source>
        <dbReference type="SMART" id="SM00906"/>
    </source>
</evidence>
<feature type="domain" description="Xylanolytic transcriptional activator regulatory" evidence="5">
    <location>
        <begin position="201"/>
        <end position="278"/>
    </location>
</feature>
<reference evidence="6 7" key="1">
    <citation type="submission" date="2016-10" db="EMBL/GenBank/DDBJ databases">
        <title>Draft genome sequence of Coniochaeta ligniaria NRRL30616, a lignocellulolytic fungus for bioabatement of inhibitors in plant biomass hydrolysates.</title>
        <authorList>
            <consortium name="DOE Joint Genome Institute"/>
            <person name="Jimenez D.J."/>
            <person name="Hector R.E."/>
            <person name="Riley R."/>
            <person name="Sun H."/>
            <person name="Grigoriev I.V."/>
            <person name="Van Elsas J.D."/>
            <person name="Nichols N.N."/>
        </authorList>
    </citation>
    <scope>NUCLEOTIDE SEQUENCE [LARGE SCALE GENOMIC DNA]</scope>
    <source>
        <strain evidence="6 7">NRRL 30616</strain>
    </source>
</reference>
<dbReference type="PANTHER" id="PTHR47840:SF1">
    <property type="entry name" value="ZN(II)2CYS6 TRANSCRIPTION FACTOR (EUROFUNG)"/>
    <property type="match status" value="1"/>
</dbReference>
<evidence type="ECO:0000256" key="2">
    <source>
        <dbReference type="ARBA" id="ARBA00023163"/>
    </source>
</evidence>
<keyword evidence="1" id="KW-0805">Transcription regulation</keyword>
<proteinExistence type="predicted"/>
<dbReference type="Proteomes" id="UP000182658">
    <property type="component" value="Unassembled WGS sequence"/>
</dbReference>
<gene>
    <name evidence="6" type="ORF">CONLIGDRAFT_548606</name>
</gene>
<dbReference type="CDD" id="cd12148">
    <property type="entry name" value="fungal_TF_MHR"/>
    <property type="match status" value="1"/>
</dbReference>
<sequence>YTDTGSHARTSTTPGADRGWTDGMLTPASMSLEPSRHLPPLAFYQSTAGAGTLKGNHDRLSRFLHQSLPSRSDLEMIINASRHPFVPVLAHQILTVPYTTLRQTGLTKPESLLHIPEPDQHPVLIARYMLELAIFLQHLHPNIHKNMMGLSETPRMIRERLADLANGLVTKNDEFTGSIEGLGCVMLDSMYQANVGSLRRSWLTGRRAITIAQLMGLDGPDNRAQYKVLDSKTEHHPQFMWFRIIYLDRLLSLMLGLPPGPLDNNMLSDAMLGTYNDTIGGLEWTHTVLASRILKRNKSKKALEDLALTRTMDEELQKAARSLPSKWWLAPTLDNVASADSEALYWDTRRLFAQILHFNLLSQLHLPYMLRSSSAPAHQQEYSAATCANASREILSRFTIFRNFKQVAYGWSCRIVDCLALMAAMTLLLAHIDSYRCADARNRLAHQYVTDRAMIEQAQENMEEVNRLNSDALSAQSAELLRRLLAVDVEADEANGCFRRVTVQDTEVGPEVSDHDADDVVCMHIPYFGTIRISSEGVSKEVLTRPAAASNEASLPS</sequence>
<dbReference type="STRING" id="1408157.A0A1J7IND7"/>
<keyword evidence="2" id="KW-0804">Transcription</keyword>
<keyword evidence="3" id="KW-0539">Nucleus</keyword>
<dbReference type="PANTHER" id="PTHR47840">
    <property type="entry name" value="ZN(II)2CYS6 TRANSCRIPTION FACTOR (EUROFUNG)-RELATED"/>
    <property type="match status" value="1"/>
</dbReference>
<organism evidence="6 7">
    <name type="scientific">Coniochaeta ligniaria NRRL 30616</name>
    <dbReference type="NCBI Taxonomy" id="1408157"/>
    <lineage>
        <taxon>Eukaryota</taxon>
        <taxon>Fungi</taxon>
        <taxon>Dikarya</taxon>
        <taxon>Ascomycota</taxon>
        <taxon>Pezizomycotina</taxon>
        <taxon>Sordariomycetes</taxon>
        <taxon>Sordariomycetidae</taxon>
        <taxon>Coniochaetales</taxon>
        <taxon>Coniochaetaceae</taxon>
        <taxon>Coniochaeta</taxon>
    </lineage>
</organism>
<keyword evidence="7" id="KW-1185">Reference proteome</keyword>
<feature type="non-terminal residue" evidence="6">
    <location>
        <position position="557"/>
    </location>
</feature>
<dbReference type="SMART" id="SM00906">
    <property type="entry name" value="Fungal_trans"/>
    <property type="match status" value="1"/>
</dbReference>
<protein>
    <recommendedName>
        <fullName evidence="5">Xylanolytic transcriptional activator regulatory domain-containing protein</fullName>
    </recommendedName>
</protein>
<feature type="compositionally biased region" description="Polar residues" evidence="4">
    <location>
        <begin position="1"/>
        <end position="14"/>
    </location>
</feature>
<dbReference type="GO" id="GO:0003677">
    <property type="term" value="F:DNA binding"/>
    <property type="evidence" value="ECO:0007669"/>
    <property type="project" value="InterPro"/>
</dbReference>
<evidence type="ECO:0000256" key="4">
    <source>
        <dbReference type="SAM" id="MobiDB-lite"/>
    </source>
</evidence>
<feature type="region of interest" description="Disordered" evidence="4">
    <location>
        <begin position="1"/>
        <end position="28"/>
    </location>
</feature>
<dbReference type="InterPro" id="IPR007219">
    <property type="entry name" value="XnlR_reg_dom"/>
</dbReference>
<dbReference type="AlphaFoldDB" id="A0A1J7IND7"/>
<feature type="non-terminal residue" evidence="6">
    <location>
        <position position="1"/>
    </location>
</feature>
<dbReference type="GO" id="GO:0006351">
    <property type="term" value="P:DNA-templated transcription"/>
    <property type="evidence" value="ECO:0007669"/>
    <property type="project" value="InterPro"/>
</dbReference>
<dbReference type="GO" id="GO:0008270">
    <property type="term" value="F:zinc ion binding"/>
    <property type="evidence" value="ECO:0007669"/>
    <property type="project" value="InterPro"/>
</dbReference>
<evidence type="ECO:0000256" key="3">
    <source>
        <dbReference type="ARBA" id="ARBA00023242"/>
    </source>
</evidence>